<dbReference type="PROSITE" id="PS50928">
    <property type="entry name" value="ABC_TM1"/>
    <property type="match status" value="1"/>
</dbReference>
<feature type="transmembrane region" description="Helical" evidence="7">
    <location>
        <begin position="212"/>
        <end position="230"/>
    </location>
</feature>
<dbReference type="GO" id="GO:0042918">
    <property type="term" value="P:alkanesulfonate transmembrane transport"/>
    <property type="evidence" value="ECO:0007669"/>
    <property type="project" value="UniProtKB-ARBA"/>
</dbReference>
<dbReference type="Pfam" id="PF00528">
    <property type="entry name" value="BPD_transp_1"/>
    <property type="match status" value="1"/>
</dbReference>
<dbReference type="CDD" id="cd06261">
    <property type="entry name" value="TM_PBP2"/>
    <property type="match status" value="1"/>
</dbReference>
<keyword evidence="3" id="KW-1003">Cell membrane</keyword>
<feature type="transmembrane region" description="Helical" evidence="7">
    <location>
        <begin position="123"/>
        <end position="141"/>
    </location>
</feature>
<evidence type="ECO:0000259" key="9">
    <source>
        <dbReference type="PROSITE" id="PS50928"/>
    </source>
</evidence>
<comment type="caution">
    <text evidence="10">The sequence shown here is derived from an EMBL/GenBank/DDBJ whole genome shotgun (WGS) entry which is preliminary data.</text>
</comment>
<proteinExistence type="inferred from homology"/>
<keyword evidence="6 7" id="KW-0472">Membrane</keyword>
<dbReference type="EMBL" id="SSOD01000004">
    <property type="protein sequence ID" value="THF62725.1"/>
    <property type="molecule type" value="Genomic_DNA"/>
</dbReference>
<protein>
    <submittedName>
        <fullName evidence="10">ABC transporter permease subunit</fullName>
    </submittedName>
</protein>
<evidence type="ECO:0000313" key="10">
    <source>
        <dbReference type="EMBL" id="THF62725.1"/>
    </source>
</evidence>
<evidence type="ECO:0000313" key="11">
    <source>
        <dbReference type="Proteomes" id="UP000307956"/>
    </source>
</evidence>
<name>A0A4S4ASC4_9RHOO</name>
<keyword evidence="2 7" id="KW-0813">Transport</keyword>
<dbReference type="Gene3D" id="1.10.3720.10">
    <property type="entry name" value="MetI-like"/>
    <property type="match status" value="1"/>
</dbReference>
<dbReference type="GO" id="GO:0005886">
    <property type="term" value="C:plasma membrane"/>
    <property type="evidence" value="ECO:0007669"/>
    <property type="project" value="UniProtKB-SubCell"/>
</dbReference>
<dbReference type="InterPro" id="IPR000515">
    <property type="entry name" value="MetI-like"/>
</dbReference>
<feature type="domain" description="ABC transmembrane type-1" evidence="9">
    <location>
        <begin position="77"/>
        <end position="261"/>
    </location>
</feature>
<keyword evidence="11" id="KW-1185">Reference proteome</keyword>
<comment type="similarity">
    <text evidence="7">Belongs to the binding-protein-dependent transport system permease family.</text>
</comment>
<dbReference type="PANTHER" id="PTHR30151">
    <property type="entry name" value="ALKANE SULFONATE ABC TRANSPORTER-RELATED, MEMBRANE SUBUNIT"/>
    <property type="match status" value="1"/>
</dbReference>
<gene>
    <name evidence="10" type="ORF">E6O51_07135</name>
</gene>
<evidence type="ECO:0000256" key="7">
    <source>
        <dbReference type="RuleBase" id="RU363032"/>
    </source>
</evidence>
<dbReference type="Proteomes" id="UP000307956">
    <property type="component" value="Unassembled WGS sequence"/>
</dbReference>
<dbReference type="FunFam" id="1.10.3720.10:FF:000003">
    <property type="entry name" value="Aliphatic sulfonate ABC transporter permease"/>
    <property type="match status" value="1"/>
</dbReference>
<reference evidence="10 11" key="1">
    <citation type="submission" date="2019-04" db="EMBL/GenBank/DDBJ databases">
        <title>Azoarcus rhizosphaerae sp. nov. isolated from rhizosphere of Ficus religiosa.</title>
        <authorList>
            <person name="Lin S.-Y."/>
            <person name="Hameed A."/>
            <person name="Hsu Y.-H."/>
            <person name="Young C.-C."/>
        </authorList>
    </citation>
    <scope>NUCLEOTIDE SEQUENCE [LARGE SCALE GENOMIC DNA]</scope>
    <source>
        <strain evidence="10 11">CC-YHH848</strain>
    </source>
</reference>
<dbReference type="RefSeq" id="WP_136384278.1">
    <property type="nucleotide sequence ID" value="NZ_SSOD01000004.1"/>
</dbReference>
<comment type="subcellular location">
    <subcellularLocation>
        <location evidence="1 7">Cell membrane</location>
        <topology evidence="1 7">Multi-pass membrane protein</topology>
    </subcellularLocation>
</comment>
<organism evidence="10 11">
    <name type="scientific">Pseudothauera rhizosphaerae</name>
    <dbReference type="NCBI Taxonomy" id="2565932"/>
    <lineage>
        <taxon>Bacteria</taxon>
        <taxon>Pseudomonadati</taxon>
        <taxon>Pseudomonadota</taxon>
        <taxon>Betaproteobacteria</taxon>
        <taxon>Rhodocyclales</taxon>
        <taxon>Zoogloeaceae</taxon>
        <taxon>Pseudothauera</taxon>
    </lineage>
</organism>
<feature type="transmembrane region" description="Helical" evidence="7">
    <location>
        <begin position="147"/>
        <end position="166"/>
    </location>
</feature>
<accession>A0A4S4ASC4</accession>
<sequence length="279" mass="29423">MRLALRYGRGGAAAGKTPPAGPPARLLNQLLLRGSSPLAILLIWELASRTGVLPAHILAAPSQIGSAFWNLLASGELLGHLLVSAGRSLAGVSIGVAGGITLALISGLSRAGEIAVDAPMQMLRTLPSLALVPLFILWLGVGEAMKISMIAFGTAFPIYLTLFSGIRGVEAKLVEAAKTLGLTRLELIRHVILPGALPTFFVGLRFSLGGSWLALVVVEQVNAVQGIGFLANDARDFARTDVIVVCLLIYSLLGLTVDVLVRALERWALAWRPSFLNNP</sequence>
<feature type="region of interest" description="Disordered" evidence="8">
    <location>
        <begin position="1"/>
        <end position="20"/>
    </location>
</feature>
<dbReference type="SUPFAM" id="SSF161098">
    <property type="entry name" value="MetI-like"/>
    <property type="match status" value="1"/>
</dbReference>
<dbReference type="InterPro" id="IPR035906">
    <property type="entry name" value="MetI-like_sf"/>
</dbReference>
<keyword evidence="4 7" id="KW-0812">Transmembrane</keyword>
<dbReference type="PANTHER" id="PTHR30151:SF38">
    <property type="entry name" value="ALIPHATIC SULFONATES TRANSPORT PERMEASE PROTEIN SSUC-RELATED"/>
    <property type="match status" value="1"/>
</dbReference>
<feature type="transmembrane region" description="Helical" evidence="7">
    <location>
        <begin position="89"/>
        <end position="111"/>
    </location>
</feature>
<evidence type="ECO:0000256" key="8">
    <source>
        <dbReference type="SAM" id="MobiDB-lite"/>
    </source>
</evidence>
<dbReference type="OrthoDB" id="8545756at2"/>
<evidence type="ECO:0000256" key="2">
    <source>
        <dbReference type="ARBA" id="ARBA00022448"/>
    </source>
</evidence>
<evidence type="ECO:0000256" key="4">
    <source>
        <dbReference type="ARBA" id="ARBA00022692"/>
    </source>
</evidence>
<keyword evidence="5 7" id="KW-1133">Transmembrane helix</keyword>
<evidence type="ECO:0000256" key="3">
    <source>
        <dbReference type="ARBA" id="ARBA00022475"/>
    </source>
</evidence>
<evidence type="ECO:0000256" key="5">
    <source>
        <dbReference type="ARBA" id="ARBA00022989"/>
    </source>
</evidence>
<dbReference type="AlphaFoldDB" id="A0A4S4ASC4"/>
<evidence type="ECO:0000256" key="1">
    <source>
        <dbReference type="ARBA" id="ARBA00004651"/>
    </source>
</evidence>
<evidence type="ECO:0000256" key="6">
    <source>
        <dbReference type="ARBA" id="ARBA00023136"/>
    </source>
</evidence>
<feature type="transmembrane region" description="Helical" evidence="7">
    <location>
        <begin position="242"/>
        <end position="264"/>
    </location>
</feature>